<keyword evidence="1" id="KW-0175">Coiled coil</keyword>
<protein>
    <submittedName>
        <fullName evidence="3">Uncharacterized protein</fullName>
    </submittedName>
</protein>
<feature type="region of interest" description="Disordered" evidence="2">
    <location>
        <begin position="1"/>
        <end position="22"/>
    </location>
</feature>
<evidence type="ECO:0000256" key="2">
    <source>
        <dbReference type="SAM" id="MobiDB-lite"/>
    </source>
</evidence>
<dbReference type="Proteomes" id="UP000260758">
    <property type="component" value="Unassembled WGS sequence"/>
</dbReference>
<dbReference type="RefSeq" id="WP_117718072.1">
    <property type="nucleotide sequence ID" value="NZ_QSTP01000001.1"/>
</dbReference>
<reference evidence="3 4" key="1">
    <citation type="submission" date="2018-08" db="EMBL/GenBank/DDBJ databases">
        <title>A genome reference for cultivated species of the human gut microbiota.</title>
        <authorList>
            <person name="Zou Y."/>
            <person name="Xue W."/>
            <person name="Luo G."/>
        </authorList>
    </citation>
    <scope>NUCLEOTIDE SEQUENCE [LARGE SCALE GENOMIC DNA]</scope>
    <source>
        <strain evidence="3 4">OM07-13</strain>
    </source>
</reference>
<feature type="coiled-coil region" evidence="1">
    <location>
        <begin position="49"/>
        <end position="79"/>
    </location>
</feature>
<sequence>MSESNKTQENENLKDLEQQEQDPKFFVYEDIIEEEKSTKDEKQADTIEIIDDNNSLDSKEEDINELNNKEKEAMDNKKNDVNMVKDVLAEFGDTFEAVQQLRREMSAHYKADMTIQDAANALISYTEASIDQLEVNKDDIVQLSLEDGNATPSYDELKETLVNKLAYYTNIANSYDKDVQKVPTFEDMTKSIDEHKNELNTHEHKIAKKVDELQTQIDNMANKANDVFNNATKAVYQKGANVLSNIGSKVHKLQEKAETAKNNILGKWHEFKNGIKDAVNEGINNCKESYDNAKAELSQKKEDIEAKAHEIIDSAKGYTADKFEDVKNAYNDTKVKASIAMDKAEASHQARMTRIKSIGTSVKNFVSGIGSKIHAQAMGMYGNFLSNQIHDLKQLQATYTNELSIIENSVDNLKMAQLQIENTISDLKDEMKHRIDEIQLEGPEDMSRQISDLANDFDKIIVNEQVKLKELKQQLGMENNNHDKTKAKLDKTDGMINEKQDQLDAIQMEM</sequence>
<gene>
    <name evidence="3" type="ORF">DXB99_01915</name>
</gene>
<evidence type="ECO:0000313" key="4">
    <source>
        <dbReference type="Proteomes" id="UP000260758"/>
    </source>
</evidence>
<organism evidence="3 4">
    <name type="scientific">Agathobacter rectalis</name>
    <dbReference type="NCBI Taxonomy" id="39491"/>
    <lineage>
        <taxon>Bacteria</taxon>
        <taxon>Bacillati</taxon>
        <taxon>Bacillota</taxon>
        <taxon>Clostridia</taxon>
        <taxon>Lachnospirales</taxon>
        <taxon>Lachnospiraceae</taxon>
        <taxon>Agathobacter</taxon>
    </lineage>
</organism>
<evidence type="ECO:0000256" key="1">
    <source>
        <dbReference type="SAM" id="Coils"/>
    </source>
</evidence>
<comment type="caution">
    <text evidence="3">The sequence shown here is derived from an EMBL/GenBank/DDBJ whole genome shotgun (WGS) entry which is preliminary data.</text>
</comment>
<accession>A0A3E4YLZ4</accession>
<dbReference type="AlphaFoldDB" id="A0A3E4YLZ4"/>
<name>A0A3E4YLZ4_9FIRM</name>
<evidence type="ECO:0000313" key="3">
    <source>
        <dbReference type="EMBL" id="RGM75314.1"/>
    </source>
</evidence>
<feature type="coiled-coil region" evidence="1">
    <location>
        <begin position="461"/>
        <end position="488"/>
    </location>
</feature>
<dbReference type="EMBL" id="QSTP01000001">
    <property type="protein sequence ID" value="RGM75314.1"/>
    <property type="molecule type" value="Genomic_DNA"/>
</dbReference>
<proteinExistence type="predicted"/>
<feature type="coiled-coil region" evidence="1">
    <location>
        <begin position="185"/>
        <end position="314"/>
    </location>
</feature>